<evidence type="ECO:0000313" key="15">
    <source>
        <dbReference type="Proteomes" id="UP000190888"/>
    </source>
</evidence>
<dbReference type="GO" id="GO:0009279">
    <property type="term" value="C:cell outer membrane"/>
    <property type="evidence" value="ECO:0007669"/>
    <property type="project" value="UniProtKB-SubCell"/>
</dbReference>
<dbReference type="InterPro" id="IPR037066">
    <property type="entry name" value="Plug_dom_sf"/>
</dbReference>
<evidence type="ECO:0000256" key="6">
    <source>
        <dbReference type="ARBA" id="ARBA00023136"/>
    </source>
</evidence>
<dbReference type="InterPro" id="IPR023997">
    <property type="entry name" value="TonB-dep_OMP_SusC/RagA_CS"/>
</dbReference>
<evidence type="ECO:0000256" key="10">
    <source>
        <dbReference type="SAM" id="MobiDB-lite"/>
    </source>
</evidence>
<dbReference type="Pfam" id="PF07715">
    <property type="entry name" value="Plug"/>
    <property type="match status" value="1"/>
</dbReference>
<dbReference type="PROSITE" id="PS52016">
    <property type="entry name" value="TONB_DEPENDENT_REC_3"/>
    <property type="match status" value="1"/>
</dbReference>
<dbReference type="STRING" id="413434.SAMN04488132_104345"/>
<feature type="domain" description="TonB-dependent receptor-like beta-barrel" evidence="12">
    <location>
        <begin position="418"/>
        <end position="913"/>
    </location>
</feature>
<feature type="domain" description="TonB-dependent receptor plug" evidence="13">
    <location>
        <begin position="116"/>
        <end position="235"/>
    </location>
</feature>
<protein>
    <submittedName>
        <fullName evidence="14">TonB-linked outer membrane protein, SusC/RagA family</fullName>
    </submittedName>
</protein>
<evidence type="ECO:0000313" key="14">
    <source>
        <dbReference type="EMBL" id="SJZ81052.1"/>
    </source>
</evidence>
<keyword evidence="5 9" id="KW-0798">TonB box</keyword>
<dbReference type="Pfam" id="PF13715">
    <property type="entry name" value="CarbopepD_reg_2"/>
    <property type="match status" value="1"/>
</dbReference>
<dbReference type="Proteomes" id="UP000190888">
    <property type="component" value="Unassembled WGS sequence"/>
</dbReference>
<dbReference type="InterPro" id="IPR023996">
    <property type="entry name" value="TonB-dep_OMP_SusC/RagA"/>
</dbReference>
<dbReference type="Gene3D" id="2.40.170.20">
    <property type="entry name" value="TonB-dependent receptor, beta-barrel domain"/>
    <property type="match status" value="1"/>
</dbReference>
<keyword evidence="11" id="KW-0732">Signal</keyword>
<dbReference type="Gene3D" id="2.170.130.10">
    <property type="entry name" value="TonB-dependent receptor, plug domain"/>
    <property type="match status" value="1"/>
</dbReference>
<evidence type="ECO:0000256" key="4">
    <source>
        <dbReference type="ARBA" id="ARBA00022692"/>
    </source>
</evidence>
<evidence type="ECO:0000256" key="2">
    <source>
        <dbReference type="ARBA" id="ARBA00022448"/>
    </source>
</evidence>
<feature type="compositionally biased region" description="Polar residues" evidence="10">
    <location>
        <begin position="1026"/>
        <end position="1043"/>
    </location>
</feature>
<keyword evidence="4 8" id="KW-0812">Transmembrane</keyword>
<keyword evidence="7 8" id="KW-0998">Cell outer membrane</keyword>
<dbReference type="InterPro" id="IPR036942">
    <property type="entry name" value="Beta-barrel_TonB_sf"/>
</dbReference>
<dbReference type="Pfam" id="PF00593">
    <property type="entry name" value="TonB_dep_Rec_b-barrel"/>
    <property type="match status" value="1"/>
</dbReference>
<keyword evidence="2 8" id="KW-0813">Transport</keyword>
<keyword evidence="3 8" id="KW-1134">Transmembrane beta strand</keyword>
<dbReference type="AlphaFoldDB" id="A0A1T4NPD9"/>
<keyword evidence="6 8" id="KW-0472">Membrane</keyword>
<dbReference type="NCBIfam" id="TIGR04057">
    <property type="entry name" value="SusC_RagA_signa"/>
    <property type="match status" value="1"/>
</dbReference>
<dbReference type="EMBL" id="FUWH01000004">
    <property type="protein sequence ID" value="SJZ81052.1"/>
    <property type="molecule type" value="Genomic_DNA"/>
</dbReference>
<accession>A0A1T4NPD9</accession>
<comment type="subcellular location">
    <subcellularLocation>
        <location evidence="1 8">Cell outer membrane</location>
        <topology evidence="1 8">Multi-pass membrane protein</topology>
    </subcellularLocation>
</comment>
<organism evidence="14 15">
    <name type="scientific">Sediminibacterium ginsengisoli</name>
    <dbReference type="NCBI Taxonomy" id="413434"/>
    <lineage>
        <taxon>Bacteria</taxon>
        <taxon>Pseudomonadati</taxon>
        <taxon>Bacteroidota</taxon>
        <taxon>Chitinophagia</taxon>
        <taxon>Chitinophagales</taxon>
        <taxon>Chitinophagaceae</taxon>
        <taxon>Sediminibacterium</taxon>
    </lineage>
</organism>
<sequence>MRMRKLLALVAGIVLLLGHAQAQLNRTVTGKVTDEKGNALSGVTVTIPGSDKRALTDNGGSFSISVTDKTKYLKLSYVGYNTEEVAITGKASVAVKMTAEDKSLAEVVVVGYGVQKKKEATGTVTTVKGEAIAEKPVQSFEAALAGRAAGVQITVPTGVLNTPPVFRIRGTNSISLSSYPLIVVDGVVSYTGDFSSTSAAGNALASINPNDIESMDIAKDAAATAIYGSRAANGVVFITTKKGKTGKAKVTYDGWVGFTKAYGLPDMLNAFDYTTYKNEAVANALAIRAGSVSPANTQFALTNGPDGKPINTRWFDYIYRDGFSHSHNVNVSGANDNTNYYFSVGYTDQEGIIRKNDFKRVNVLFNLESRVSKSITVGGKLSYSNEKNLAAVSSGSLAGEAYGTAGLARTGMVNAPNISPYNNDGSYNIGAQYIGPMNNVVSGNQVGFYNPVVLLDKNRSNSENNHLQSNAYLQFKPLSWLALKSVYGIDYIFVDNETFATPIHGDGQGSTGSASSTYGKYKTWVWTNTAQFDYTIADKHNVNLLVGSEQQRRTSTGFGINRQNLSDPAYTVLQAGWTLNNFTGSALGENYLLSSFARLNYNFDKKYFLSGNIRQDEYSALGVKKGTFWGVSAGWEITREKFWEKAGLDRVFSSFKIRGSYGKVGNIAGIGDYTTLSTFGSGLYGGAATLGFGSAGNPSITWETSKKTDVGVSFGLFQNKLTAEIAYYNNNIDGLVLNVPQSPSTGLGSIAQNAGKMFNKGLEITLNASPITTKDFSWNSSFNITFNKNQVTELAPGLTEILTITGSGSTGEFPNRTVVGYPVGYFYLVRTAGVDPETGRRIFLNRAGTPVMYQHIVPTGGSNWTYADGSPAPAITQANDAVMVRNSQPKQFGGWDNTFRYKNFDLNVLLTYQLDFYVYYGTNAGLHDQRYWNNTTDVLRRWKAKGDVTDMVRPIYGDNVSYGNTIPLDMNAFNGSFMKLRNISLGYTVPKSLLEKAKISSARIYVSAQNLAMITKYPGPDPEVASNGNSSTGQGTDRNTAPNARTITIGLNIGF</sequence>
<gene>
    <name evidence="14" type="ORF">SAMN04488132_104345</name>
</gene>
<name>A0A1T4NPD9_9BACT</name>
<evidence type="ECO:0000256" key="9">
    <source>
        <dbReference type="RuleBase" id="RU003357"/>
    </source>
</evidence>
<evidence type="ECO:0000256" key="8">
    <source>
        <dbReference type="PROSITE-ProRule" id="PRU01360"/>
    </source>
</evidence>
<evidence type="ECO:0000256" key="3">
    <source>
        <dbReference type="ARBA" id="ARBA00022452"/>
    </source>
</evidence>
<dbReference type="InterPro" id="IPR012910">
    <property type="entry name" value="Plug_dom"/>
</dbReference>
<evidence type="ECO:0000256" key="11">
    <source>
        <dbReference type="SAM" id="SignalP"/>
    </source>
</evidence>
<dbReference type="Gene3D" id="2.60.40.1120">
    <property type="entry name" value="Carboxypeptidase-like, regulatory domain"/>
    <property type="match status" value="1"/>
</dbReference>
<evidence type="ECO:0000259" key="12">
    <source>
        <dbReference type="Pfam" id="PF00593"/>
    </source>
</evidence>
<dbReference type="InterPro" id="IPR039426">
    <property type="entry name" value="TonB-dep_rcpt-like"/>
</dbReference>
<dbReference type="SUPFAM" id="SSF56935">
    <property type="entry name" value="Porins"/>
    <property type="match status" value="1"/>
</dbReference>
<dbReference type="InterPro" id="IPR000531">
    <property type="entry name" value="Beta-barrel_TonB"/>
</dbReference>
<dbReference type="InterPro" id="IPR008969">
    <property type="entry name" value="CarboxyPept-like_regulatory"/>
</dbReference>
<proteinExistence type="inferred from homology"/>
<feature type="region of interest" description="Disordered" evidence="10">
    <location>
        <begin position="1019"/>
        <end position="1043"/>
    </location>
</feature>
<comment type="similarity">
    <text evidence="8 9">Belongs to the TonB-dependent receptor family.</text>
</comment>
<evidence type="ECO:0000256" key="1">
    <source>
        <dbReference type="ARBA" id="ARBA00004571"/>
    </source>
</evidence>
<feature type="chain" id="PRO_5012572067" evidence="11">
    <location>
        <begin position="23"/>
        <end position="1055"/>
    </location>
</feature>
<keyword evidence="15" id="KW-1185">Reference proteome</keyword>
<reference evidence="14 15" key="1">
    <citation type="submission" date="2017-02" db="EMBL/GenBank/DDBJ databases">
        <authorList>
            <person name="Peterson S.W."/>
        </authorList>
    </citation>
    <scope>NUCLEOTIDE SEQUENCE [LARGE SCALE GENOMIC DNA]</scope>
    <source>
        <strain evidence="14 15">DSM 22335</strain>
    </source>
</reference>
<evidence type="ECO:0000256" key="5">
    <source>
        <dbReference type="ARBA" id="ARBA00023077"/>
    </source>
</evidence>
<evidence type="ECO:0000259" key="13">
    <source>
        <dbReference type="Pfam" id="PF07715"/>
    </source>
</evidence>
<evidence type="ECO:0000256" key="7">
    <source>
        <dbReference type="ARBA" id="ARBA00023237"/>
    </source>
</evidence>
<dbReference type="SUPFAM" id="SSF49464">
    <property type="entry name" value="Carboxypeptidase regulatory domain-like"/>
    <property type="match status" value="1"/>
</dbReference>
<feature type="signal peptide" evidence="11">
    <location>
        <begin position="1"/>
        <end position="22"/>
    </location>
</feature>
<dbReference type="NCBIfam" id="TIGR04056">
    <property type="entry name" value="OMP_RagA_SusC"/>
    <property type="match status" value="1"/>
</dbReference>